<proteinExistence type="predicted"/>
<sequence>MTPDILHLPHGALALPTFLPDATRGVVRAVDSADLENVGVEGIVMSIFHLMQRPGTTTVKALGGLHAMTGWQRPIVTDSGGFQAYSLIRQNPRFGSLTDRGLVFRPDGKDKALLTPEKSTQLQLSFGADIVICLDDCTHPDDSEAEQRESVRRTIAWARRCKAEFERWLAVPRGAPASHKSTDAPPAAAHSSPADAVTRRPLLFGVIQGGASKELRKACAEALLEIGFDGFGYGGWPLDSDGALLRDIVAYTRALVPRALPMHALGIGHPDSVVACARMGYDLFDCTLPTRDARRGRLMIFNQPPDETRFEGQWWSYLYIGDEKHIKSSAPVCEYCDCPTCRRYSRGYLHHLFKVKDAAYGRLATLHNLRFMTQLMARLRQIIAHD</sequence>
<dbReference type="InterPro" id="IPR036511">
    <property type="entry name" value="TGT-like_sf"/>
</dbReference>
<dbReference type="PANTHER" id="PTHR43468:SF1">
    <property type="entry name" value="TRNA-GUANOSINE(34) QUEUINE TRANSGLYCOSYLASE"/>
    <property type="match status" value="1"/>
</dbReference>
<evidence type="ECO:0000259" key="2">
    <source>
        <dbReference type="Pfam" id="PF01702"/>
    </source>
</evidence>
<accession>A0A2M8QB81</accession>
<dbReference type="InterPro" id="IPR002616">
    <property type="entry name" value="tRNA_ribo_trans-like"/>
</dbReference>
<reference evidence="3 4" key="1">
    <citation type="submission" date="2017-11" db="EMBL/GenBank/DDBJ databases">
        <title>Evolution of Phototrophy in the Chloroflexi Phylum Driven by Horizontal Gene Transfer.</title>
        <authorList>
            <person name="Ward L.M."/>
            <person name="Hemp J."/>
            <person name="Shih P.M."/>
            <person name="Mcglynn S.E."/>
            <person name="Fischer W."/>
        </authorList>
    </citation>
    <scope>NUCLEOTIDE SEQUENCE [LARGE SCALE GENOMIC DNA]</scope>
    <source>
        <strain evidence="3">JP3_7</strain>
    </source>
</reference>
<organism evidence="3 4">
    <name type="scientific">Candidatus Thermofonsia Clade 3 bacterium</name>
    <dbReference type="NCBI Taxonomy" id="2364212"/>
    <lineage>
        <taxon>Bacteria</taxon>
        <taxon>Bacillati</taxon>
        <taxon>Chloroflexota</taxon>
        <taxon>Candidatus Thermofontia</taxon>
        <taxon>Candidatus Thermofonsia Clade 3</taxon>
    </lineage>
</organism>
<dbReference type="Gene3D" id="3.20.20.105">
    <property type="entry name" value="Queuine tRNA-ribosyltransferase-like"/>
    <property type="match status" value="1"/>
</dbReference>
<comment type="caution">
    <text evidence="3">The sequence shown here is derived from an EMBL/GenBank/DDBJ whole genome shotgun (WGS) entry which is preliminary data.</text>
</comment>
<evidence type="ECO:0000313" key="4">
    <source>
        <dbReference type="Proteomes" id="UP000230790"/>
    </source>
</evidence>
<keyword evidence="1" id="KW-0479">Metal-binding</keyword>
<feature type="domain" description="tRNA-guanine(15) transglycosylase-like" evidence="2">
    <location>
        <begin position="6"/>
        <end position="386"/>
    </location>
</feature>
<dbReference type="NCBIfam" id="TIGR00449">
    <property type="entry name" value="tgt_general"/>
    <property type="match status" value="2"/>
</dbReference>
<dbReference type="SUPFAM" id="SSF51713">
    <property type="entry name" value="tRNA-guanine transglycosylase"/>
    <property type="match status" value="1"/>
</dbReference>
<dbReference type="PANTHER" id="PTHR43468">
    <property type="match status" value="1"/>
</dbReference>
<dbReference type="Pfam" id="PF01702">
    <property type="entry name" value="TGT"/>
    <property type="match status" value="1"/>
</dbReference>
<dbReference type="GO" id="GO:0006400">
    <property type="term" value="P:tRNA modification"/>
    <property type="evidence" value="ECO:0007669"/>
    <property type="project" value="InterPro"/>
</dbReference>
<evidence type="ECO:0000256" key="1">
    <source>
        <dbReference type="ARBA" id="ARBA00022723"/>
    </source>
</evidence>
<dbReference type="GO" id="GO:0046872">
    <property type="term" value="F:metal ion binding"/>
    <property type="evidence" value="ECO:0007669"/>
    <property type="project" value="UniProtKB-KW"/>
</dbReference>
<dbReference type="Proteomes" id="UP000230790">
    <property type="component" value="Unassembled WGS sequence"/>
</dbReference>
<dbReference type="AlphaFoldDB" id="A0A2M8QB81"/>
<evidence type="ECO:0000313" key="3">
    <source>
        <dbReference type="EMBL" id="PJF47058.1"/>
    </source>
</evidence>
<protein>
    <submittedName>
        <fullName evidence="3">tRNA-guanine transglycosylase</fullName>
    </submittedName>
</protein>
<name>A0A2M8QB81_9CHLR</name>
<gene>
    <name evidence="3" type="ORF">CUN48_10650</name>
</gene>
<dbReference type="EMBL" id="PGTN01000071">
    <property type="protein sequence ID" value="PJF47058.1"/>
    <property type="molecule type" value="Genomic_DNA"/>
</dbReference>